<keyword evidence="2" id="KW-0732">Signal</keyword>
<feature type="chain" id="PRO_5041488129" description="Metalloendopeptidase" evidence="2">
    <location>
        <begin position="32"/>
        <end position="297"/>
    </location>
</feature>
<dbReference type="PRINTS" id="PR00480">
    <property type="entry name" value="ASTACIN"/>
</dbReference>
<comment type="caution">
    <text evidence="1">Lacks conserved residue(s) required for the propagation of feature annotation.</text>
</comment>
<keyword evidence="1 2" id="KW-0378">Hydrolase</keyword>
<keyword evidence="1 2" id="KW-0862">Zinc</keyword>
<keyword evidence="1 2" id="KW-0645">Protease</keyword>
<keyword evidence="1 2" id="KW-0479">Metal-binding</keyword>
<dbReference type="Gene3D" id="3.40.390.10">
    <property type="entry name" value="Collagenase (Catalytic Domain)"/>
    <property type="match status" value="1"/>
</dbReference>
<dbReference type="SUPFAM" id="SSF55486">
    <property type="entry name" value="Metalloproteases ('zincins'), catalytic domain"/>
    <property type="match status" value="1"/>
</dbReference>
<dbReference type="SMART" id="SM00235">
    <property type="entry name" value="ZnMc"/>
    <property type="match status" value="1"/>
</dbReference>
<evidence type="ECO:0000256" key="2">
    <source>
        <dbReference type="RuleBase" id="RU361183"/>
    </source>
</evidence>
<sequence>MLRRKSPRAGPPEKMLLGILAFLLLFYAARSRLPHQYEGGRASYRRDLNGARASVYSERGCTEGESGNCSNYSHTTFLWPNGIIPYIITIDSNFTEPEEEKAKVREAMDWWENATCVQFIPTNSTSEPHLIVKLKYNTERCDALTGYRRSHTIASITLTCINGYNSVGNIAHEMGHVIGLNHEHNRADRDSFITVYHDNILSDYERSYMKDENYDYFGTPYDLDSIMHYPPVSGDAINPSLPVFTLNDGIVFNGTIGQRKCLSYFDIVATNRLYRCNRTTPPKTSCNFHKMYNRSEA</sequence>
<dbReference type="PROSITE" id="PS51864">
    <property type="entry name" value="ASTACIN"/>
    <property type="match status" value="1"/>
</dbReference>
<keyword evidence="1 2" id="KW-0482">Metalloprotease</keyword>
<proteinExistence type="predicted"/>
<evidence type="ECO:0000256" key="1">
    <source>
        <dbReference type="PROSITE-ProRule" id="PRU01211"/>
    </source>
</evidence>
<dbReference type="EC" id="3.4.24.-" evidence="2"/>
<evidence type="ECO:0000313" key="4">
    <source>
        <dbReference type="EMBL" id="CAI8041262.1"/>
    </source>
</evidence>
<evidence type="ECO:0000259" key="3">
    <source>
        <dbReference type="PROSITE" id="PS51864"/>
    </source>
</evidence>
<organism evidence="4 5">
    <name type="scientific">Geodia barretti</name>
    <name type="common">Barrett's horny sponge</name>
    <dbReference type="NCBI Taxonomy" id="519541"/>
    <lineage>
        <taxon>Eukaryota</taxon>
        <taxon>Metazoa</taxon>
        <taxon>Porifera</taxon>
        <taxon>Demospongiae</taxon>
        <taxon>Heteroscleromorpha</taxon>
        <taxon>Tetractinellida</taxon>
        <taxon>Astrophorina</taxon>
        <taxon>Geodiidae</taxon>
        <taxon>Geodia</taxon>
    </lineage>
</organism>
<comment type="cofactor">
    <cofactor evidence="1 2">
        <name>Zn(2+)</name>
        <dbReference type="ChEBI" id="CHEBI:29105"/>
    </cofactor>
    <text evidence="1 2">Binds 1 zinc ion per subunit.</text>
</comment>
<reference evidence="4" key="1">
    <citation type="submission" date="2023-03" db="EMBL/GenBank/DDBJ databases">
        <authorList>
            <person name="Steffen K."/>
            <person name="Cardenas P."/>
        </authorList>
    </citation>
    <scope>NUCLEOTIDE SEQUENCE</scope>
</reference>
<feature type="domain" description="Peptidase M12A" evidence="3">
    <location>
        <begin position="68"/>
        <end position="277"/>
    </location>
</feature>
<dbReference type="PANTHER" id="PTHR10127">
    <property type="entry name" value="DISCOIDIN, CUB, EGF, LAMININ , AND ZINC METALLOPROTEASE DOMAIN CONTAINING"/>
    <property type="match status" value="1"/>
</dbReference>
<gene>
    <name evidence="4" type="ORF">GBAR_LOCUS22945</name>
</gene>
<dbReference type="AlphaFoldDB" id="A0AA35X882"/>
<dbReference type="GO" id="GO:0004222">
    <property type="term" value="F:metalloendopeptidase activity"/>
    <property type="evidence" value="ECO:0007669"/>
    <property type="project" value="UniProtKB-UniRule"/>
</dbReference>
<comment type="caution">
    <text evidence="4">The sequence shown here is derived from an EMBL/GenBank/DDBJ whole genome shotgun (WGS) entry which is preliminary data.</text>
</comment>
<dbReference type="InterPro" id="IPR006026">
    <property type="entry name" value="Peptidase_Metallo"/>
</dbReference>
<dbReference type="EMBL" id="CASHTH010003176">
    <property type="protein sequence ID" value="CAI8041262.1"/>
    <property type="molecule type" value="Genomic_DNA"/>
</dbReference>
<protein>
    <recommendedName>
        <fullName evidence="2">Metalloendopeptidase</fullName>
        <ecNumber evidence="2">3.4.24.-</ecNumber>
    </recommendedName>
</protein>
<accession>A0AA35X882</accession>
<dbReference type="PANTHER" id="PTHR10127:SF850">
    <property type="entry name" value="METALLOENDOPEPTIDASE"/>
    <property type="match status" value="1"/>
</dbReference>
<name>A0AA35X882_GEOBA</name>
<dbReference type="GO" id="GO:0006508">
    <property type="term" value="P:proteolysis"/>
    <property type="evidence" value="ECO:0007669"/>
    <property type="project" value="UniProtKB-KW"/>
</dbReference>
<feature type="binding site" evidence="1">
    <location>
        <position position="172"/>
    </location>
    <ligand>
        <name>Zn(2+)</name>
        <dbReference type="ChEBI" id="CHEBI:29105"/>
        <note>catalytic</note>
    </ligand>
</feature>
<feature type="binding site" evidence="1">
    <location>
        <position position="182"/>
    </location>
    <ligand>
        <name>Zn(2+)</name>
        <dbReference type="ChEBI" id="CHEBI:29105"/>
        <note>catalytic</note>
    </ligand>
</feature>
<feature type="binding site" evidence="1">
    <location>
        <position position="176"/>
    </location>
    <ligand>
        <name>Zn(2+)</name>
        <dbReference type="ChEBI" id="CHEBI:29105"/>
        <note>catalytic</note>
    </ligand>
</feature>
<dbReference type="Proteomes" id="UP001174909">
    <property type="component" value="Unassembled WGS sequence"/>
</dbReference>
<feature type="signal peptide" evidence="2">
    <location>
        <begin position="1"/>
        <end position="31"/>
    </location>
</feature>
<dbReference type="InterPro" id="IPR001506">
    <property type="entry name" value="Peptidase_M12A"/>
</dbReference>
<feature type="non-terminal residue" evidence="4">
    <location>
        <position position="297"/>
    </location>
</feature>
<dbReference type="InterPro" id="IPR024079">
    <property type="entry name" value="MetalloPept_cat_dom_sf"/>
</dbReference>
<feature type="active site" evidence="1">
    <location>
        <position position="173"/>
    </location>
</feature>
<keyword evidence="5" id="KW-1185">Reference proteome</keyword>
<dbReference type="Pfam" id="PF01400">
    <property type="entry name" value="Astacin"/>
    <property type="match status" value="1"/>
</dbReference>
<dbReference type="GO" id="GO:0008270">
    <property type="term" value="F:zinc ion binding"/>
    <property type="evidence" value="ECO:0007669"/>
    <property type="project" value="UniProtKB-UniRule"/>
</dbReference>
<evidence type="ECO:0000313" key="5">
    <source>
        <dbReference type="Proteomes" id="UP001174909"/>
    </source>
</evidence>